<feature type="transmembrane region" description="Helical" evidence="1">
    <location>
        <begin position="6"/>
        <end position="25"/>
    </location>
</feature>
<dbReference type="AlphaFoldDB" id="A0A501QFD9"/>
<comment type="caution">
    <text evidence="2">The sequence shown here is derived from an EMBL/GenBank/DDBJ whole genome shotgun (WGS) entry which is preliminary data.</text>
</comment>
<evidence type="ECO:0000313" key="3">
    <source>
        <dbReference type="Proteomes" id="UP000319175"/>
    </source>
</evidence>
<keyword evidence="1" id="KW-1133">Transmembrane helix</keyword>
<reference evidence="2 3" key="2">
    <citation type="submission" date="2019-06" db="EMBL/GenBank/DDBJ databases">
        <authorList>
            <person name="Seo Y."/>
        </authorList>
    </citation>
    <scope>NUCLEOTIDE SEQUENCE [LARGE SCALE GENOMIC DNA]</scope>
    <source>
        <strain evidence="2 3">MaA-Y11</strain>
    </source>
</reference>
<reference evidence="2 3" key="1">
    <citation type="submission" date="2019-06" db="EMBL/GenBank/DDBJ databases">
        <title>Flavobacterium sp. MaA-Y11 from geoumgang.</title>
        <authorList>
            <person name="Jeong S."/>
        </authorList>
    </citation>
    <scope>NUCLEOTIDE SEQUENCE [LARGE SCALE GENOMIC DNA]</scope>
    <source>
        <strain evidence="2 3">MaA-Y11</strain>
    </source>
</reference>
<keyword evidence="3" id="KW-1185">Reference proteome</keyword>
<gene>
    <name evidence="2" type="ORF">FJA49_07120</name>
</gene>
<evidence type="ECO:0000256" key="1">
    <source>
        <dbReference type="SAM" id="Phobius"/>
    </source>
</evidence>
<evidence type="ECO:0000313" key="2">
    <source>
        <dbReference type="EMBL" id="TPD70706.1"/>
    </source>
</evidence>
<accession>A0A501QFD9</accession>
<organism evidence="2 3">
    <name type="scientific">Flavobacterium microcysteis</name>
    <dbReference type="NCBI Taxonomy" id="2596891"/>
    <lineage>
        <taxon>Bacteria</taxon>
        <taxon>Pseudomonadati</taxon>
        <taxon>Bacteroidota</taxon>
        <taxon>Flavobacteriia</taxon>
        <taxon>Flavobacteriales</taxon>
        <taxon>Flavobacteriaceae</taxon>
        <taxon>Flavobacterium</taxon>
    </lineage>
</organism>
<dbReference type="OrthoDB" id="1201222at2"/>
<dbReference type="RefSeq" id="WP_140000292.1">
    <property type="nucleotide sequence ID" value="NZ_VFJE01000052.1"/>
</dbReference>
<keyword evidence="1" id="KW-0472">Membrane</keyword>
<protein>
    <submittedName>
        <fullName evidence="2">Uncharacterized protein</fullName>
    </submittedName>
</protein>
<proteinExistence type="predicted"/>
<sequence length="159" mass="18360">MKFFKVFFGIIMITYLLLTFMSYFIKKPLEGTLSGKLTINAENVVINDEIIDISRIEDIGIIIGSYDNQEVEYSSRSIKPKISNGTDNVITLCFTDGAKHSIHFKQEFFEHYLSIKPFIISLIKSNKISILKATTILNIHDYDDIQEFKKEINKKEPQI</sequence>
<dbReference type="EMBL" id="VFJE01000052">
    <property type="protein sequence ID" value="TPD70706.1"/>
    <property type="molecule type" value="Genomic_DNA"/>
</dbReference>
<keyword evidence="1" id="KW-0812">Transmembrane</keyword>
<name>A0A501QFD9_9FLAO</name>
<dbReference type="Proteomes" id="UP000319175">
    <property type="component" value="Unassembled WGS sequence"/>
</dbReference>